<dbReference type="InterPro" id="IPR007433">
    <property type="entry name" value="DUF481"/>
</dbReference>
<feature type="chain" id="PRO_5045292901" evidence="1">
    <location>
        <begin position="22"/>
        <end position="252"/>
    </location>
</feature>
<evidence type="ECO:0000313" key="3">
    <source>
        <dbReference type="Proteomes" id="UP001285855"/>
    </source>
</evidence>
<dbReference type="RefSeq" id="WP_320556335.1">
    <property type="nucleotide sequence ID" value="NZ_JAXDAE010000012.1"/>
</dbReference>
<dbReference type="Pfam" id="PF04338">
    <property type="entry name" value="DUF481"/>
    <property type="match status" value="1"/>
</dbReference>
<name>A0ABU5ENS4_9FLAO</name>
<feature type="signal peptide" evidence="1">
    <location>
        <begin position="1"/>
        <end position="21"/>
    </location>
</feature>
<keyword evidence="1" id="KW-0732">Signal</keyword>
<protein>
    <submittedName>
        <fullName evidence="2">DUF481 domain-containing protein</fullName>
    </submittedName>
</protein>
<dbReference type="Proteomes" id="UP001285855">
    <property type="component" value="Unassembled WGS sequence"/>
</dbReference>
<evidence type="ECO:0000313" key="2">
    <source>
        <dbReference type="EMBL" id="MDY2587982.1"/>
    </source>
</evidence>
<reference evidence="2 3" key="1">
    <citation type="submission" date="2023-11" db="EMBL/GenBank/DDBJ databases">
        <title>Winogradskyella pelagius sp. nov., isolated from coastal sediment.</title>
        <authorList>
            <person name="Li F."/>
        </authorList>
    </citation>
    <scope>NUCLEOTIDE SEQUENCE [LARGE SCALE GENOMIC DNA]</scope>
    <source>
        <strain evidence="2 3">KCTC 23502</strain>
    </source>
</reference>
<keyword evidence="3" id="KW-1185">Reference proteome</keyword>
<organism evidence="2 3">
    <name type="scientific">Winogradskyella aquimaris</name>
    <dbReference type="NCBI Taxonomy" id="864074"/>
    <lineage>
        <taxon>Bacteria</taxon>
        <taxon>Pseudomonadati</taxon>
        <taxon>Bacteroidota</taxon>
        <taxon>Flavobacteriia</taxon>
        <taxon>Flavobacteriales</taxon>
        <taxon>Flavobacteriaceae</taxon>
        <taxon>Winogradskyella</taxon>
    </lineage>
</organism>
<evidence type="ECO:0000256" key="1">
    <source>
        <dbReference type="SAM" id="SignalP"/>
    </source>
</evidence>
<sequence length="252" mass="29870">MKRTLYLLLLFPILLSGQINESDSLKVKADLSLTGFWQGGNVETLIFRAKSGVTYKPLEKWVVKTQNSYVYQEFGKEKADADFLSLNFLYFNPERKIYPQLLGFFSTNFRREINARSLLGGGVTVQLYKKEKNWLKFSLTSEYEQTNFKNTDFNLDEYDGKDEIDTWRGTVWVSGKYYLFKDKVILSHESYFQPSLEESNNYRWQADFGMEFPIWKFLNFKINYLRTYESIVIEGQKREDQFLTFGFTLKSY</sequence>
<dbReference type="EMBL" id="JAXDAE010000012">
    <property type="protein sequence ID" value="MDY2587982.1"/>
    <property type="molecule type" value="Genomic_DNA"/>
</dbReference>
<accession>A0ABU5ENS4</accession>
<comment type="caution">
    <text evidence="2">The sequence shown here is derived from an EMBL/GenBank/DDBJ whole genome shotgun (WGS) entry which is preliminary data.</text>
</comment>
<gene>
    <name evidence="2" type="ORF">SNF14_11580</name>
</gene>
<proteinExistence type="predicted"/>